<dbReference type="AlphaFoldDB" id="A0A2P2PM42"/>
<name>A0A2P2PM42_RHIMU</name>
<accession>A0A2P2PM42</accession>
<dbReference type="EMBL" id="GGEC01075247">
    <property type="protein sequence ID" value="MBX55731.1"/>
    <property type="molecule type" value="Transcribed_RNA"/>
</dbReference>
<sequence>MSYPFLWDFTFSMKILYLRINLLVEWEKGLCIVCPSSHVLLYLDMLGFHSILHSCCVL</sequence>
<reference evidence="1" key="1">
    <citation type="submission" date="2018-02" db="EMBL/GenBank/DDBJ databases">
        <title>Rhizophora mucronata_Transcriptome.</title>
        <authorList>
            <person name="Meera S.P."/>
            <person name="Sreeshan A."/>
            <person name="Augustine A."/>
        </authorList>
    </citation>
    <scope>NUCLEOTIDE SEQUENCE</scope>
    <source>
        <tissue evidence="1">Leaf</tissue>
    </source>
</reference>
<protein>
    <submittedName>
        <fullName evidence="1">Uncharacterized protein</fullName>
    </submittedName>
</protein>
<proteinExistence type="predicted"/>
<evidence type="ECO:0000313" key="1">
    <source>
        <dbReference type="EMBL" id="MBX55731.1"/>
    </source>
</evidence>
<organism evidence="1">
    <name type="scientific">Rhizophora mucronata</name>
    <name type="common">Asiatic mangrove</name>
    <dbReference type="NCBI Taxonomy" id="61149"/>
    <lineage>
        <taxon>Eukaryota</taxon>
        <taxon>Viridiplantae</taxon>
        <taxon>Streptophyta</taxon>
        <taxon>Embryophyta</taxon>
        <taxon>Tracheophyta</taxon>
        <taxon>Spermatophyta</taxon>
        <taxon>Magnoliopsida</taxon>
        <taxon>eudicotyledons</taxon>
        <taxon>Gunneridae</taxon>
        <taxon>Pentapetalae</taxon>
        <taxon>rosids</taxon>
        <taxon>fabids</taxon>
        <taxon>Malpighiales</taxon>
        <taxon>Rhizophoraceae</taxon>
        <taxon>Rhizophora</taxon>
    </lineage>
</organism>